<gene>
    <name evidence="1" type="ORF">DGG96_03595</name>
</gene>
<sequence>MEDNSIIRIGCGAQDWDSPSAKTTGRESGFRVMHLVDNNLLFDGKYQVLNAFWVREAIFVKNGAGTPKAFRTSTQ</sequence>
<evidence type="ECO:0000313" key="1">
    <source>
        <dbReference type="EMBL" id="PWY57082.1"/>
    </source>
</evidence>
<evidence type="ECO:0000313" key="2">
    <source>
        <dbReference type="Proteomes" id="UP000247152"/>
    </source>
</evidence>
<proteinExistence type="predicted"/>
<protein>
    <submittedName>
        <fullName evidence="1">Uncharacterized protein</fullName>
    </submittedName>
</protein>
<dbReference type="AlphaFoldDB" id="A0A317U943"/>
<name>A0A317U943_9GAMM</name>
<organism evidence="1 2">
    <name type="scientific">Legionella qingyii</name>
    <dbReference type="NCBI Taxonomy" id="2184757"/>
    <lineage>
        <taxon>Bacteria</taxon>
        <taxon>Pseudomonadati</taxon>
        <taxon>Pseudomonadota</taxon>
        <taxon>Gammaproteobacteria</taxon>
        <taxon>Legionellales</taxon>
        <taxon>Legionellaceae</taxon>
        <taxon>Legionella</taxon>
    </lineage>
</organism>
<dbReference type="Proteomes" id="UP000247152">
    <property type="component" value="Unassembled WGS sequence"/>
</dbReference>
<reference evidence="1 2" key="1">
    <citation type="submission" date="2018-05" db="EMBL/GenBank/DDBJ databases">
        <title>Legionella qingyii sp.nov., whole genome shotgun sequence.</title>
        <authorList>
            <person name="Wu H."/>
            <person name="Zhu Q."/>
            <person name="Hu C."/>
        </authorList>
    </citation>
    <scope>NUCLEOTIDE SEQUENCE [LARGE SCALE GENOMIC DNA]</scope>
    <source>
        <strain evidence="1 2">HEB18</strain>
    </source>
</reference>
<accession>A0A317U943</accession>
<comment type="caution">
    <text evidence="1">The sequence shown here is derived from an EMBL/GenBank/DDBJ whole genome shotgun (WGS) entry which is preliminary data.</text>
</comment>
<dbReference type="EMBL" id="QHJG01000004">
    <property type="protein sequence ID" value="PWY57082.1"/>
    <property type="molecule type" value="Genomic_DNA"/>
</dbReference>